<sequence>MNIETHSLMLNHYYYGFGTVARGKFWNLAGASCEFPFNFKTHQGLSVSFFLILITSATMILFVRVLFPPLLFCNPLSLFFSLICAELN</sequence>
<proteinExistence type="predicted"/>
<accession>A0AAN9HVV4</accession>
<reference evidence="2 3" key="1">
    <citation type="submission" date="2024-01" db="EMBL/GenBank/DDBJ databases">
        <title>The genomes of 5 underutilized Papilionoideae crops provide insights into root nodulation and disease resistanc.</title>
        <authorList>
            <person name="Yuan L."/>
        </authorList>
    </citation>
    <scope>NUCLEOTIDE SEQUENCE [LARGE SCALE GENOMIC DNA]</scope>
    <source>
        <strain evidence="2">ZHUSHIDOU_FW_LH</strain>
        <tissue evidence="2">Leaf</tissue>
    </source>
</reference>
<dbReference type="Proteomes" id="UP001372338">
    <property type="component" value="Unassembled WGS sequence"/>
</dbReference>
<evidence type="ECO:0000256" key="1">
    <source>
        <dbReference type="SAM" id="Phobius"/>
    </source>
</evidence>
<comment type="caution">
    <text evidence="2">The sequence shown here is derived from an EMBL/GenBank/DDBJ whole genome shotgun (WGS) entry which is preliminary data.</text>
</comment>
<keyword evidence="3" id="KW-1185">Reference proteome</keyword>
<evidence type="ECO:0000313" key="2">
    <source>
        <dbReference type="EMBL" id="KAK7258113.1"/>
    </source>
</evidence>
<name>A0AAN9HVV4_CROPI</name>
<protein>
    <submittedName>
        <fullName evidence="2">Uncharacterized protein</fullName>
    </submittedName>
</protein>
<dbReference type="EMBL" id="JAYWIO010000006">
    <property type="protein sequence ID" value="KAK7258113.1"/>
    <property type="molecule type" value="Genomic_DNA"/>
</dbReference>
<gene>
    <name evidence="2" type="ORF">RIF29_32565</name>
</gene>
<evidence type="ECO:0000313" key="3">
    <source>
        <dbReference type="Proteomes" id="UP001372338"/>
    </source>
</evidence>
<keyword evidence="1" id="KW-0472">Membrane</keyword>
<organism evidence="2 3">
    <name type="scientific">Crotalaria pallida</name>
    <name type="common">Smooth rattlebox</name>
    <name type="synonym">Crotalaria striata</name>
    <dbReference type="NCBI Taxonomy" id="3830"/>
    <lineage>
        <taxon>Eukaryota</taxon>
        <taxon>Viridiplantae</taxon>
        <taxon>Streptophyta</taxon>
        <taxon>Embryophyta</taxon>
        <taxon>Tracheophyta</taxon>
        <taxon>Spermatophyta</taxon>
        <taxon>Magnoliopsida</taxon>
        <taxon>eudicotyledons</taxon>
        <taxon>Gunneridae</taxon>
        <taxon>Pentapetalae</taxon>
        <taxon>rosids</taxon>
        <taxon>fabids</taxon>
        <taxon>Fabales</taxon>
        <taxon>Fabaceae</taxon>
        <taxon>Papilionoideae</taxon>
        <taxon>50 kb inversion clade</taxon>
        <taxon>genistoids sensu lato</taxon>
        <taxon>core genistoids</taxon>
        <taxon>Crotalarieae</taxon>
        <taxon>Crotalaria</taxon>
    </lineage>
</organism>
<keyword evidence="1" id="KW-0812">Transmembrane</keyword>
<keyword evidence="1" id="KW-1133">Transmembrane helix</keyword>
<dbReference type="AlphaFoldDB" id="A0AAN9HVV4"/>
<feature type="transmembrane region" description="Helical" evidence="1">
    <location>
        <begin position="45"/>
        <end position="67"/>
    </location>
</feature>